<dbReference type="InterPro" id="IPR045851">
    <property type="entry name" value="AMP-bd_C_sf"/>
</dbReference>
<evidence type="ECO:0000256" key="2">
    <source>
        <dbReference type="ARBA" id="ARBA00006432"/>
    </source>
</evidence>
<dbReference type="AlphaFoldDB" id="A0AAU9UM43"/>
<dbReference type="Gene3D" id="3.30.300.30">
    <property type="match status" value="1"/>
</dbReference>
<comment type="caution">
    <text evidence="7">The sequence shown here is derived from an EMBL/GenBank/DDBJ whole genome shotgun (WGS) entry which is preliminary data.</text>
</comment>
<dbReference type="InterPro" id="IPR020845">
    <property type="entry name" value="AMP-binding_CS"/>
</dbReference>
<evidence type="ECO:0000256" key="1">
    <source>
        <dbReference type="ARBA" id="ARBA00004275"/>
    </source>
</evidence>
<reference evidence="7" key="1">
    <citation type="submission" date="2022-03" db="EMBL/GenBank/DDBJ databases">
        <authorList>
            <person name="Tunstrom K."/>
        </authorList>
    </citation>
    <scope>NUCLEOTIDE SEQUENCE</scope>
</reference>
<dbReference type="Pfam" id="PF13193">
    <property type="entry name" value="AMP-binding_C"/>
    <property type="match status" value="1"/>
</dbReference>
<feature type="domain" description="AMP-dependent synthetase/ligase" evidence="5">
    <location>
        <begin position="38"/>
        <end position="388"/>
    </location>
</feature>
<comment type="subcellular location">
    <subcellularLocation>
        <location evidence="1">Peroxisome</location>
    </subcellularLocation>
</comment>
<dbReference type="GO" id="GO:0005777">
    <property type="term" value="C:peroxisome"/>
    <property type="evidence" value="ECO:0007669"/>
    <property type="project" value="UniProtKB-SubCell"/>
</dbReference>
<feature type="domain" description="AMP-binding enzyme C-terminal" evidence="6">
    <location>
        <begin position="454"/>
        <end position="525"/>
    </location>
</feature>
<dbReference type="GO" id="GO:0016405">
    <property type="term" value="F:CoA-ligase activity"/>
    <property type="evidence" value="ECO:0007669"/>
    <property type="project" value="TreeGrafter"/>
</dbReference>
<dbReference type="InterPro" id="IPR042099">
    <property type="entry name" value="ANL_N_sf"/>
</dbReference>
<dbReference type="Gene3D" id="3.40.50.12780">
    <property type="entry name" value="N-terminal domain of ligase-like"/>
    <property type="match status" value="1"/>
</dbReference>
<dbReference type="SUPFAM" id="SSF56801">
    <property type="entry name" value="Acetyl-CoA synthetase-like"/>
    <property type="match status" value="1"/>
</dbReference>
<keyword evidence="4" id="KW-0576">Peroxisome</keyword>
<evidence type="ECO:0000259" key="6">
    <source>
        <dbReference type="Pfam" id="PF13193"/>
    </source>
</evidence>
<comment type="similarity">
    <text evidence="2">Belongs to the ATP-dependent AMP-binding enzyme family.</text>
</comment>
<dbReference type="EMBL" id="CAKOGL010000023">
    <property type="protein sequence ID" value="CAH2100729.1"/>
    <property type="molecule type" value="Genomic_DNA"/>
</dbReference>
<sequence>MLKNKLYLYGGDAITLPAHLHVGKFMLNKFKSFGTFDAFINAATDERLTFKELTQQIVKIALSLAHIGVKRGHVVSICSENVMEFLPVVYGTLAAGATFSPIDVTCEKAALLHRLNLVQPKILFFSPSGYNKHKESVKLLTFIEKIIIFGEPVEKTVGFKDFLTQDASVEDFEAAPVNGSEDIALILFSSGTSGVSKGIKLSHLSLLIYIQEKDDVLSLGLMTLELFEWYSSYGLTLTFYMHQKGSTVVFYNNADATKCFEIIEQYKINVIPTTPTILVQLMKLKDSSHYDTSSIKVIFVSGTICDESTLEAIRKRMPNALSVCQYYGMTECGGICHPIHGQFGYRAGSVGGVRNLFVLKIVDVETRQPLGPNQRGEICVKSPSLMKGKYTQYTVSYIMFNVYRYIGETIDYLDEEGFFKTGDIGYYDEDKYVYVVDRIKDLIKFNNYHVPPAEIETIILQHPAVREVGVVGAKNEEFHELPTAFVVLEPGAQVTEQELVDFVDKHVSSKMRLAGGVRFLEALPRCAGVKVDRKKLRLML</sequence>
<gene>
    <name evidence="7" type="ORF">EEDITHA_LOCUS15555</name>
</gene>
<keyword evidence="3" id="KW-0436">Ligase</keyword>
<evidence type="ECO:0000259" key="5">
    <source>
        <dbReference type="Pfam" id="PF00501"/>
    </source>
</evidence>
<accession>A0AAU9UM43</accession>
<dbReference type="InterPro" id="IPR025110">
    <property type="entry name" value="AMP-bd_C"/>
</dbReference>
<dbReference type="InterPro" id="IPR000873">
    <property type="entry name" value="AMP-dep_synth/lig_dom"/>
</dbReference>
<evidence type="ECO:0000313" key="7">
    <source>
        <dbReference type="EMBL" id="CAH2100729.1"/>
    </source>
</evidence>
<protein>
    <recommendedName>
        <fullName evidence="9">Luciferase</fullName>
    </recommendedName>
</protein>
<dbReference type="PANTHER" id="PTHR24096:SF149">
    <property type="entry name" value="AMP-BINDING DOMAIN-CONTAINING PROTEIN-RELATED"/>
    <property type="match status" value="1"/>
</dbReference>
<organism evidence="7 8">
    <name type="scientific">Euphydryas editha</name>
    <name type="common">Edith's checkerspot</name>
    <dbReference type="NCBI Taxonomy" id="104508"/>
    <lineage>
        <taxon>Eukaryota</taxon>
        <taxon>Metazoa</taxon>
        <taxon>Ecdysozoa</taxon>
        <taxon>Arthropoda</taxon>
        <taxon>Hexapoda</taxon>
        <taxon>Insecta</taxon>
        <taxon>Pterygota</taxon>
        <taxon>Neoptera</taxon>
        <taxon>Endopterygota</taxon>
        <taxon>Lepidoptera</taxon>
        <taxon>Glossata</taxon>
        <taxon>Ditrysia</taxon>
        <taxon>Papilionoidea</taxon>
        <taxon>Nymphalidae</taxon>
        <taxon>Nymphalinae</taxon>
        <taxon>Euphydryas</taxon>
    </lineage>
</organism>
<proteinExistence type="inferred from homology"/>
<dbReference type="PROSITE" id="PS00455">
    <property type="entry name" value="AMP_BINDING"/>
    <property type="match status" value="1"/>
</dbReference>
<evidence type="ECO:0000256" key="3">
    <source>
        <dbReference type="ARBA" id="ARBA00022598"/>
    </source>
</evidence>
<dbReference type="Proteomes" id="UP001153954">
    <property type="component" value="Unassembled WGS sequence"/>
</dbReference>
<dbReference type="Pfam" id="PF00501">
    <property type="entry name" value="AMP-binding"/>
    <property type="match status" value="1"/>
</dbReference>
<evidence type="ECO:0000313" key="8">
    <source>
        <dbReference type="Proteomes" id="UP001153954"/>
    </source>
</evidence>
<name>A0AAU9UM43_EUPED</name>
<evidence type="ECO:0000256" key="4">
    <source>
        <dbReference type="ARBA" id="ARBA00023140"/>
    </source>
</evidence>
<keyword evidence="8" id="KW-1185">Reference proteome</keyword>
<evidence type="ECO:0008006" key="9">
    <source>
        <dbReference type="Google" id="ProtNLM"/>
    </source>
</evidence>
<dbReference type="PANTHER" id="PTHR24096">
    <property type="entry name" value="LONG-CHAIN-FATTY-ACID--COA LIGASE"/>
    <property type="match status" value="1"/>
</dbReference>